<evidence type="ECO:0000256" key="3">
    <source>
        <dbReference type="ARBA" id="ARBA00006906"/>
    </source>
</evidence>
<dbReference type="PROSITE" id="PS00160">
    <property type="entry name" value="ALDOLASE_KDPG_KHG_2"/>
    <property type="match status" value="1"/>
</dbReference>
<dbReference type="Proteomes" id="UP000738431">
    <property type="component" value="Chromosome"/>
</dbReference>
<dbReference type="InterPro" id="IPR000887">
    <property type="entry name" value="Aldlse_KDPG_KHG"/>
</dbReference>
<evidence type="ECO:0000256" key="1">
    <source>
        <dbReference type="ARBA" id="ARBA00000654"/>
    </source>
</evidence>
<sequence length="216" mass="21686">MFAEETRTRLSAAGVVPVVVINDPTKAVPLAKALLAGGVGVIELTLRTAAGLEAIKAIASEVPDMLVGAGTVLSTEQVREVKAAGAAFAVAPGTSRTTLAAAAEVGLPFAPGVMTPSDIETALSMGCRMLKFFPAESAGGVKHLAAMSAPYAHLGVKFMPTGGIKEAQLGDYLAVKTVAAVGGSWLATAKQIDAGDWDAITAQSAAAMAIVNAARG</sequence>
<accession>A0ABZ1C7G0</accession>
<keyword evidence="6 9" id="KW-0456">Lyase</keyword>
<proteinExistence type="inferred from homology"/>
<dbReference type="InterPro" id="IPR031337">
    <property type="entry name" value="KDPG/KHG_AS_1"/>
</dbReference>
<dbReference type="PROSITE" id="PS00159">
    <property type="entry name" value="ALDOLASE_KDPG_KHG_1"/>
    <property type="match status" value="1"/>
</dbReference>
<evidence type="ECO:0000256" key="5">
    <source>
        <dbReference type="ARBA" id="ARBA00013063"/>
    </source>
</evidence>
<evidence type="ECO:0000256" key="8">
    <source>
        <dbReference type="ARBA" id="ARBA00023277"/>
    </source>
</evidence>
<organism evidence="9 10">
    <name type="scientific">Actomonas aquatica</name>
    <dbReference type="NCBI Taxonomy" id="2866162"/>
    <lineage>
        <taxon>Bacteria</taxon>
        <taxon>Pseudomonadati</taxon>
        <taxon>Verrucomicrobiota</taxon>
        <taxon>Opitutia</taxon>
        <taxon>Opitutales</taxon>
        <taxon>Opitutaceae</taxon>
        <taxon>Actomonas</taxon>
    </lineage>
</organism>
<dbReference type="CDD" id="cd00452">
    <property type="entry name" value="KDPG_aldolase"/>
    <property type="match status" value="1"/>
</dbReference>
<evidence type="ECO:0000256" key="6">
    <source>
        <dbReference type="ARBA" id="ARBA00023239"/>
    </source>
</evidence>
<dbReference type="RefSeq" id="WP_221029267.1">
    <property type="nucleotide sequence ID" value="NZ_CP139781.1"/>
</dbReference>
<comment type="similarity">
    <text evidence="3">Belongs to the KHG/KDPG aldolase family.</text>
</comment>
<dbReference type="SUPFAM" id="SSF51569">
    <property type="entry name" value="Aldolase"/>
    <property type="match status" value="1"/>
</dbReference>
<evidence type="ECO:0000313" key="10">
    <source>
        <dbReference type="Proteomes" id="UP000738431"/>
    </source>
</evidence>
<dbReference type="EC" id="4.1.2.14" evidence="5"/>
<dbReference type="EMBL" id="CP139781">
    <property type="protein sequence ID" value="WRQ87320.1"/>
    <property type="molecule type" value="Genomic_DNA"/>
</dbReference>
<keyword evidence="8" id="KW-0119">Carbohydrate metabolism</keyword>
<evidence type="ECO:0000313" key="9">
    <source>
        <dbReference type="EMBL" id="WRQ87320.1"/>
    </source>
</evidence>
<comment type="subunit">
    <text evidence="4">Homotrimer.</text>
</comment>
<dbReference type="PANTHER" id="PTHR30246:SF1">
    <property type="entry name" value="2-DEHYDRO-3-DEOXY-6-PHOSPHOGALACTONATE ALDOLASE-RELATED"/>
    <property type="match status" value="1"/>
</dbReference>
<protein>
    <recommendedName>
        <fullName evidence="5">2-dehydro-3-deoxy-phosphogluconate aldolase</fullName>
        <ecNumber evidence="5">4.1.2.14</ecNumber>
    </recommendedName>
</protein>
<dbReference type="NCBIfam" id="TIGR01182">
    <property type="entry name" value="eda"/>
    <property type="match status" value="1"/>
</dbReference>
<dbReference type="Pfam" id="PF01081">
    <property type="entry name" value="Aldolase"/>
    <property type="match status" value="1"/>
</dbReference>
<keyword evidence="10" id="KW-1185">Reference proteome</keyword>
<dbReference type="InterPro" id="IPR013785">
    <property type="entry name" value="Aldolase_TIM"/>
</dbReference>
<keyword evidence="7" id="KW-0704">Schiff base</keyword>
<name>A0ABZ1C7G0_9BACT</name>
<comment type="catalytic activity">
    <reaction evidence="1">
        <text>2-dehydro-3-deoxy-6-phospho-D-gluconate = D-glyceraldehyde 3-phosphate + pyruvate</text>
        <dbReference type="Rhea" id="RHEA:17089"/>
        <dbReference type="ChEBI" id="CHEBI:15361"/>
        <dbReference type="ChEBI" id="CHEBI:57569"/>
        <dbReference type="ChEBI" id="CHEBI:59776"/>
        <dbReference type="EC" id="4.1.2.14"/>
    </reaction>
</comment>
<dbReference type="NCBIfam" id="NF004325">
    <property type="entry name" value="PRK05718.1"/>
    <property type="match status" value="1"/>
</dbReference>
<dbReference type="PANTHER" id="PTHR30246">
    <property type="entry name" value="2-KETO-3-DEOXY-6-PHOSPHOGLUCONATE ALDOLASE"/>
    <property type="match status" value="1"/>
</dbReference>
<dbReference type="GO" id="GO:0008675">
    <property type="term" value="F:2-dehydro-3-deoxy-phosphogluconate aldolase activity"/>
    <property type="evidence" value="ECO:0007669"/>
    <property type="project" value="UniProtKB-EC"/>
</dbReference>
<evidence type="ECO:0000256" key="7">
    <source>
        <dbReference type="ARBA" id="ARBA00023270"/>
    </source>
</evidence>
<dbReference type="InterPro" id="IPR031338">
    <property type="entry name" value="KDPG/KHG_AS_2"/>
</dbReference>
<dbReference type="GO" id="GO:0008700">
    <property type="term" value="F:(R,S)-4-hydroxy-2-oxoglutarate aldolase activity"/>
    <property type="evidence" value="ECO:0007669"/>
    <property type="project" value="UniProtKB-EC"/>
</dbReference>
<gene>
    <name evidence="9" type="primary">eda</name>
    <name evidence="9" type="ORF">K1X11_021105</name>
</gene>
<evidence type="ECO:0000256" key="4">
    <source>
        <dbReference type="ARBA" id="ARBA00011233"/>
    </source>
</evidence>
<dbReference type="Gene3D" id="3.20.20.70">
    <property type="entry name" value="Aldolase class I"/>
    <property type="match status" value="1"/>
</dbReference>
<reference evidence="9 10" key="1">
    <citation type="submission" date="2023-12" db="EMBL/GenBank/DDBJ databases">
        <title>Description of an unclassified Opitutus bacterium of Verrucomicrobiota.</title>
        <authorList>
            <person name="Zhang D.-F."/>
        </authorList>
    </citation>
    <scope>NUCLEOTIDE SEQUENCE [LARGE SCALE GENOMIC DNA]</scope>
    <source>
        <strain evidence="9 10">WL0086</strain>
    </source>
</reference>
<comment type="pathway">
    <text evidence="2">Carbohydrate acid metabolism; 2-dehydro-3-deoxy-D-gluconate degradation; D-glyceraldehyde 3-phosphate and pyruvate from 2-dehydro-3-deoxy-D-gluconate: step 2/2.</text>
</comment>
<evidence type="ECO:0000256" key="2">
    <source>
        <dbReference type="ARBA" id="ARBA00004736"/>
    </source>
</evidence>